<reference evidence="3" key="1">
    <citation type="submission" date="2017-04" db="EMBL/GenBank/DDBJ databases">
        <authorList>
            <person name="Varghese N."/>
            <person name="Submissions S."/>
        </authorList>
    </citation>
    <scope>NUCLEOTIDE SEQUENCE [LARGE SCALE GENOMIC DNA]</scope>
    <source>
        <strain evidence="3">K3S</strain>
    </source>
</reference>
<accession>A0A1X7CA88</accession>
<dbReference type="RefSeq" id="WP_085097897.1">
    <property type="nucleotide sequence ID" value="NZ_FWZU01000001.1"/>
</dbReference>
<name>A0A1X7CA88_9BACT</name>
<dbReference type="OrthoDB" id="5455289at2"/>
<evidence type="ECO:0000313" key="3">
    <source>
        <dbReference type="Proteomes" id="UP000192906"/>
    </source>
</evidence>
<organism evidence="2 3">
    <name type="scientific">Desulfovibrio gilichinskyi</name>
    <dbReference type="NCBI Taxonomy" id="1519643"/>
    <lineage>
        <taxon>Bacteria</taxon>
        <taxon>Pseudomonadati</taxon>
        <taxon>Thermodesulfobacteriota</taxon>
        <taxon>Desulfovibrionia</taxon>
        <taxon>Desulfovibrionales</taxon>
        <taxon>Desulfovibrionaceae</taxon>
        <taxon>Desulfovibrio</taxon>
    </lineage>
</organism>
<evidence type="ECO:0000313" key="2">
    <source>
        <dbReference type="EMBL" id="SME92443.1"/>
    </source>
</evidence>
<evidence type="ECO:0000256" key="1">
    <source>
        <dbReference type="SAM" id="SignalP"/>
    </source>
</evidence>
<dbReference type="AlphaFoldDB" id="A0A1X7CA88"/>
<sequence>MNKLLKLISVTALSLLICASAATAGEPLFKTYDFSNKKISSDWSTKKTYIIAGNRVLGLFNNRNKRYPAQTVLTLQNIPKNSAVTVKFDMFYVGSWDSEGKLADSFSVTIPEGAEIMKLTKFPCILENDDDEKPVNNTGFVKVGERDRAYWVAPLSFTVDHSMVLNGELKLEFKGSLTGRKTEFWALDNVKVFIN</sequence>
<dbReference type="STRING" id="1519643.SAMN06295933_0541"/>
<keyword evidence="3" id="KW-1185">Reference proteome</keyword>
<feature type="chain" id="PRO_5012281749" evidence="1">
    <location>
        <begin position="25"/>
        <end position="195"/>
    </location>
</feature>
<keyword evidence="1" id="KW-0732">Signal</keyword>
<protein>
    <submittedName>
        <fullName evidence="2">Uncharacterized protein</fullName>
    </submittedName>
</protein>
<feature type="signal peptide" evidence="1">
    <location>
        <begin position="1"/>
        <end position="24"/>
    </location>
</feature>
<gene>
    <name evidence="2" type="ORF">SAMN06295933_0541</name>
</gene>
<dbReference type="EMBL" id="FWZU01000001">
    <property type="protein sequence ID" value="SME92443.1"/>
    <property type="molecule type" value="Genomic_DNA"/>
</dbReference>
<dbReference type="Proteomes" id="UP000192906">
    <property type="component" value="Unassembled WGS sequence"/>
</dbReference>
<proteinExistence type="predicted"/>